<dbReference type="SUPFAM" id="SSF53822">
    <property type="entry name" value="Periplasmic binding protein-like I"/>
    <property type="match status" value="1"/>
</dbReference>
<dbReference type="KEGG" id="cpab:G6534_10070"/>
<organism evidence="6 7">
    <name type="scientific">Companilactobacillus pabuli</name>
    <dbReference type="NCBI Taxonomy" id="2714036"/>
    <lineage>
        <taxon>Bacteria</taxon>
        <taxon>Bacillati</taxon>
        <taxon>Bacillota</taxon>
        <taxon>Bacilli</taxon>
        <taxon>Lactobacillales</taxon>
        <taxon>Lactobacillaceae</taxon>
        <taxon>Companilactobacillus</taxon>
    </lineage>
</organism>
<evidence type="ECO:0000313" key="7">
    <source>
        <dbReference type="Proteomes" id="UP000514410"/>
    </source>
</evidence>
<feature type="domain" description="HTH lacI-type" evidence="5">
    <location>
        <begin position="4"/>
        <end position="57"/>
    </location>
</feature>
<dbReference type="EMBL" id="CP049366">
    <property type="protein sequence ID" value="QMT84943.1"/>
    <property type="molecule type" value="Genomic_DNA"/>
</dbReference>
<dbReference type="CDD" id="cd01392">
    <property type="entry name" value="HTH_LacI"/>
    <property type="match status" value="1"/>
</dbReference>
<evidence type="ECO:0000256" key="3">
    <source>
        <dbReference type="ARBA" id="ARBA00023125"/>
    </source>
</evidence>
<dbReference type="GO" id="GO:0003700">
    <property type="term" value="F:DNA-binding transcription factor activity"/>
    <property type="evidence" value="ECO:0007669"/>
    <property type="project" value="TreeGrafter"/>
</dbReference>
<evidence type="ECO:0000256" key="1">
    <source>
        <dbReference type="ARBA" id="ARBA00022491"/>
    </source>
</evidence>
<dbReference type="Gene3D" id="1.10.260.40">
    <property type="entry name" value="lambda repressor-like DNA-binding domains"/>
    <property type="match status" value="1"/>
</dbReference>
<keyword evidence="3 6" id="KW-0238">DNA-binding</keyword>
<dbReference type="Proteomes" id="UP000514410">
    <property type="component" value="Chromosome"/>
</dbReference>
<dbReference type="PANTHER" id="PTHR30146">
    <property type="entry name" value="LACI-RELATED TRANSCRIPTIONAL REPRESSOR"/>
    <property type="match status" value="1"/>
</dbReference>
<dbReference type="InterPro" id="IPR000843">
    <property type="entry name" value="HTH_LacI"/>
</dbReference>
<dbReference type="PROSITE" id="PS00356">
    <property type="entry name" value="HTH_LACI_1"/>
    <property type="match status" value="1"/>
</dbReference>
<accession>A0A7L7KYT7</accession>
<gene>
    <name evidence="6" type="ORF">G6534_10070</name>
</gene>
<evidence type="ECO:0000313" key="6">
    <source>
        <dbReference type="EMBL" id="QMT84943.1"/>
    </source>
</evidence>
<keyword evidence="4" id="KW-0804">Transcription</keyword>
<keyword evidence="1" id="KW-0678">Repressor</keyword>
<dbReference type="SUPFAM" id="SSF47413">
    <property type="entry name" value="lambda repressor-like DNA-binding domains"/>
    <property type="match status" value="1"/>
</dbReference>
<evidence type="ECO:0000256" key="2">
    <source>
        <dbReference type="ARBA" id="ARBA00023015"/>
    </source>
</evidence>
<dbReference type="GO" id="GO:0000976">
    <property type="term" value="F:transcription cis-regulatory region binding"/>
    <property type="evidence" value="ECO:0007669"/>
    <property type="project" value="TreeGrafter"/>
</dbReference>
<dbReference type="InterPro" id="IPR010982">
    <property type="entry name" value="Lambda_DNA-bd_dom_sf"/>
</dbReference>
<dbReference type="AlphaFoldDB" id="A0A7L7KYT7"/>
<reference evidence="6 7" key="1">
    <citation type="submission" date="2020-02" db="EMBL/GenBank/DDBJ databases">
        <title>Complete Genome Sequence of Lactobacillus sp. NFFJ11 Isolated from animal feed.</title>
        <authorList>
            <person name="Jung J.Y."/>
        </authorList>
    </citation>
    <scope>NUCLEOTIDE SEQUENCE [LARGE SCALE GENOMIC DNA]</scope>
    <source>
        <strain evidence="6 7">NFFJ11</strain>
    </source>
</reference>
<keyword evidence="7" id="KW-1185">Reference proteome</keyword>
<proteinExistence type="predicted"/>
<sequence>MKKPTMNDVAKAAGVGRGTVSNYINGLNVRSETKKRIQLAIDDLGYIPNLQARELKTSKNSTVVLIVPTSWTPFFSELVYKMQIELNSHGYKMILTNSQNDSEEEEEILKMASLNQVSGVITMSYSDVYNFLNIDKRLNLVSIERYVSENVPLITSDNYAGGQLAAKKLIEMGSKRFLLLRREVTHHNATDVRTQGFKDYITSKHYPLDIFEATLQPSYREEYSEYLKSHYSNGVFPFDGIFAVTDEYGQIAQQALAKLDINLLKKVHIVGFDGSRISRDSPLMISSIRQPVDEIVKESVAVLLKKNNGMPIQKNYKKVLPVTFVDTKNNF</sequence>
<dbReference type="InterPro" id="IPR028082">
    <property type="entry name" value="Peripla_BP_I"/>
</dbReference>
<dbReference type="Pfam" id="PF00532">
    <property type="entry name" value="Peripla_BP_1"/>
    <property type="match status" value="1"/>
</dbReference>
<dbReference type="RefSeq" id="WP_182082731.1">
    <property type="nucleotide sequence ID" value="NZ_CP049366.1"/>
</dbReference>
<dbReference type="Pfam" id="PF00356">
    <property type="entry name" value="LacI"/>
    <property type="match status" value="1"/>
</dbReference>
<dbReference type="CDD" id="cd06291">
    <property type="entry name" value="PBP1_Qymf-like"/>
    <property type="match status" value="1"/>
</dbReference>
<dbReference type="PROSITE" id="PS50932">
    <property type="entry name" value="HTH_LACI_2"/>
    <property type="match status" value="1"/>
</dbReference>
<name>A0A7L7KYT7_9LACO</name>
<evidence type="ECO:0000256" key="4">
    <source>
        <dbReference type="ARBA" id="ARBA00023163"/>
    </source>
</evidence>
<dbReference type="PANTHER" id="PTHR30146:SF95">
    <property type="entry name" value="RIBOSE OPERON REPRESSOR"/>
    <property type="match status" value="1"/>
</dbReference>
<protein>
    <submittedName>
        <fullName evidence="6">LacI family DNA-binding transcriptional regulator</fullName>
    </submittedName>
</protein>
<dbReference type="SMART" id="SM00354">
    <property type="entry name" value="HTH_LACI"/>
    <property type="match status" value="1"/>
</dbReference>
<evidence type="ECO:0000259" key="5">
    <source>
        <dbReference type="PROSITE" id="PS50932"/>
    </source>
</evidence>
<dbReference type="InterPro" id="IPR001761">
    <property type="entry name" value="Peripla_BP/Lac1_sug-bd_dom"/>
</dbReference>
<dbReference type="Gene3D" id="3.40.50.2300">
    <property type="match status" value="2"/>
</dbReference>
<keyword evidence="2" id="KW-0805">Transcription regulation</keyword>